<feature type="compositionally biased region" description="Acidic residues" evidence="1">
    <location>
        <begin position="37"/>
        <end position="48"/>
    </location>
</feature>
<reference evidence="2" key="1">
    <citation type="submission" date="2021-01" db="UniProtKB">
        <authorList>
            <consortium name="EnsemblMetazoa"/>
        </authorList>
    </citation>
    <scope>IDENTIFICATION</scope>
</reference>
<feature type="compositionally biased region" description="Basic and acidic residues" evidence="1">
    <location>
        <begin position="63"/>
        <end position="72"/>
    </location>
</feature>
<dbReference type="AlphaFoldDB" id="A0A7M7M6I5"/>
<evidence type="ECO:0000313" key="3">
    <source>
        <dbReference type="Proteomes" id="UP000002358"/>
    </source>
</evidence>
<dbReference type="GeneID" id="100679232"/>
<feature type="compositionally biased region" description="Low complexity" evidence="1">
    <location>
        <begin position="158"/>
        <end position="177"/>
    </location>
</feature>
<accession>A0A7M7M6I5</accession>
<feature type="compositionally biased region" description="Polar residues" evidence="1">
    <location>
        <begin position="133"/>
        <end position="145"/>
    </location>
</feature>
<feature type="compositionally biased region" description="Basic residues" evidence="1">
    <location>
        <begin position="73"/>
        <end position="87"/>
    </location>
</feature>
<organism evidence="2 3">
    <name type="scientific">Nasonia vitripennis</name>
    <name type="common">Parasitic wasp</name>
    <dbReference type="NCBI Taxonomy" id="7425"/>
    <lineage>
        <taxon>Eukaryota</taxon>
        <taxon>Metazoa</taxon>
        <taxon>Ecdysozoa</taxon>
        <taxon>Arthropoda</taxon>
        <taxon>Hexapoda</taxon>
        <taxon>Insecta</taxon>
        <taxon>Pterygota</taxon>
        <taxon>Neoptera</taxon>
        <taxon>Endopterygota</taxon>
        <taxon>Hymenoptera</taxon>
        <taxon>Apocrita</taxon>
        <taxon>Proctotrupomorpha</taxon>
        <taxon>Chalcidoidea</taxon>
        <taxon>Pteromalidae</taxon>
        <taxon>Pteromalinae</taxon>
        <taxon>Nasonia</taxon>
    </lineage>
</organism>
<sequence>MQTEKQDFHTDKTTKIMSTDGPETTSTFGDVSTIIADNEDTSMDDLTAEETTLKLNRGINQRISDESRQTHEKRPHRKRPHTTHKATRPTTKQATTASTRATTTTTTTTTTETSGEAEDVTDETFFPPEITESPMTTEANENVTETLPPPTSSPTSPPTSTTKPSQPSFYPGYYYGGQPQDISNVQFTTQQPDIITNAVPARLQGFNSGNPSRQQFQPNYDNYDQSQSQSLFDYYSRYDQNPAESKDFFGKPLDFLNNGINTIDQLNGFKPSFPYYH</sequence>
<protein>
    <submittedName>
        <fullName evidence="2">Uncharacterized protein</fullName>
    </submittedName>
</protein>
<feature type="compositionally biased region" description="Polar residues" evidence="1">
    <location>
        <begin position="49"/>
        <end position="62"/>
    </location>
</feature>
<evidence type="ECO:0000313" key="2">
    <source>
        <dbReference type="EnsemblMetazoa" id="XP_016838592"/>
    </source>
</evidence>
<dbReference type="InParanoid" id="A0A7M7M6I5"/>
<dbReference type="Proteomes" id="UP000002358">
    <property type="component" value="Chromosome 2"/>
</dbReference>
<dbReference type="EnsemblMetazoa" id="XM_016983103">
    <property type="protein sequence ID" value="XP_016838592"/>
    <property type="gene ID" value="LOC100679232"/>
</dbReference>
<dbReference type="RefSeq" id="XP_016838592.1">
    <property type="nucleotide sequence ID" value="XM_016983103.2"/>
</dbReference>
<feature type="compositionally biased region" description="Pro residues" evidence="1">
    <location>
        <begin position="147"/>
        <end position="157"/>
    </location>
</feature>
<dbReference type="KEGG" id="nvi:100679232"/>
<proteinExistence type="predicted"/>
<feature type="compositionally biased region" description="Low complexity" evidence="1">
    <location>
        <begin position="88"/>
        <end position="113"/>
    </location>
</feature>
<evidence type="ECO:0000256" key="1">
    <source>
        <dbReference type="SAM" id="MobiDB-lite"/>
    </source>
</evidence>
<feature type="compositionally biased region" description="Polar residues" evidence="1">
    <location>
        <begin position="15"/>
        <end position="30"/>
    </location>
</feature>
<feature type="compositionally biased region" description="Basic and acidic residues" evidence="1">
    <location>
        <begin position="1"/>
        <end position="14"/>
    </location>
</feature>
<feature type="region of interest" description="Disordered" evidence="1">
    <location>
        <begin position="1"/>
        <end position="177"/>
    </location>
</feature>
<keyword evidence="3" id="KW-1185">Reference proteome</keyword>
<name>A0A7M7M6I5_NASVI</name>